<proteinExistence type="inferred from homology"/>
<keyword evidence="2" id="KW-0328">Glycosyltransferase</keyword>
<evidence type="ECO:0000256" key="3">
    <source>
        <dbReference type="ARBA" id="ARBA00022679"/>
    </source>
</evidence>
<dbReference type="Pfam" id="PF13704">
    <property type="entry name" value="Glyco_tranf_2_4"/>
    <property type="match status" value="1"/>
</dbReference>
<organism evidence="6 7">
    <name type="scientific">Nicrophorus vespilloides</name>
    <name type="common">Boreal carrion beetle</name>
    <dbReference type="NCBI Taxonomy" id="110193"/>
    <lineage>
        <taxon>Eukaryota</taxon>
        <taxon>Metazoa</taxon>
        <taxon>Ecdysozoa</taxon>
        <taxon>Arthropoda</taxon>
        <taxon>Hexapoda</taxon>
        <taxon>Insecta</taxon>
        <taxon>Pterygota</taxon>
        <taxon>Neoptera</taxon>
        <taxon>Endopterygota</taxon>
        <taxon>Coleoptera</taxon>
        <taxon>Polyphaga</taxon>
        <taxon>Staphyliniformia</taxon>
        <taxon>Silphidae</taxon>
        <taxon>Nicrophorinae</taxon>
        <taxon>Nicrophorus</taxon>
    </lineage>
</organism>
<dbReference type="GeneID" id="108562399"/>
<name>A0ABM1MNQ4_NICVS</name>
<keyword evidence="4" id="KW-0732">Signal</keyword>
<keyword evidence="3" id="KW-0808">Transferase</keyword>
<dbReference type="SUPFAM" id="SSF53448">
    <property type="entry name" value="Nucleotide-diphospho-sugar transferases"/>
    <property type="match status" value="1"/>
</dbReference>
<reference evidence="7" key="1">
    <citation type="submission" date="2025-08" db="UniProtKB">
        <authorList>
            <consortium name="RefSeq"/>
        </authorList>
    </citation>
    <scope>IDENTIFICATION</scope>
    <source>
        <tissue evidence="7">Whole Larva</tissue>
    </source>
</reference>
<evidence type="ECO:0000259" key="5">
    <source>
        <dbReference type="Pfam" id="PF01755"/>
    </source>
</evidence>
<feature type="domain" description="Glycosyl transferase family 25" evidence="5">
    <location>
        <begin position="315"/>
        <end position="493"/>
    </location>
</feature>
<dbReference type="PANTHER" id="PTHR10730:SF53">
    <property type="entry name" value="GLYCOSYLTRANSFERASE 25 FAMILY MEMBER"/>
    <property type="match status" value="1"/>
</dbReference>
<evidence type="ECO:0000313" key="6">
    <source>
        <dbReference type="Proteomes" id="UP000695000"/>
    </source>
</evidence>
<dbReference type="Gene3D" id="3.90.550.10">
    <property type="entry name" value="Spore Coat Polysaccharide Biosynthesis Protein SpsA, Chain A"/>
    <property type="match status" value="1"/>
</dbReference>
<keyword evidence="6" id="KW-1185">Reference proteome</keyword>
<evidence type="ECO:0000256" key="4">
    <source>
        <dbReference type="SAM" id="SignalP"/>
    </source>
</evidence>
<evidence type="ECO:0000256" key="2">
    <source>
        <dbReference type="ARBA" id="ARBA00022676"/>
    </source>
</evidence>
<feature type="signal peptide" evidence="4">
    <location>
        <begin position="1"/>
        <end position="18"/>
    </location>
</feature>
<dbReference type="CDD" id="cd06532">
    <property type="entry name" value="Glyco_transf_25"/>
    <property type="match status" value="1"/>
</dbReference>
<dbReference type="InterPro" id="IPR029044">
    <property type="entry name" value="Nucleotide-diphossugar_trans"/>
</dbReference>
<accession>A0ABM1MNQ4</accession>
<dbReference type="PANTHER" id="PTHR10730">
    <property type="entry name" value="PROCOLLAGEN-LYSINE,2-OXOGLUTARATE 5-DIOXYGENASE/GLYCOSYLTRANSFERASE 25 FAMILY MEMBER"/>
    <property type="match status" value="1"/>
</dbReference>
<comment type="similarity">
    <text evidence="1">Belongs to the glycosyltransferase 25 family.</text>
</comment>
<dbReference type="InterPro" id="IPR050757">
    <property type="entry name" value="Collagen_mod_GT25"/>
</dbReference>
<protein>
    <submittedName>
        <fullName evidence="7">Glycosyltransferase 25 family member</fullName>
    </submittedName>
</protein>
<evidence type="ECO:0000313" key="7">
    <source>
        <dbReference type="RefSeq" id="XP_017776204.1"/>
    </source>
</evidence>
<feature type="chain" id="PRO_5046213965" evidence="4">
    <location>
        <begin position="19"/>
        <end position="555"/>
    </location>
</feature>
<dbReference type="RefSeq" id="XP_017776204.1">
    <property type="nucleotide sequence ID" value="XM_017920715.1"/>
</dbReference>
<dbReference type="InterPro" id="IPR002654">
    <property type="entry name" value="Glyco_trans_25"/>
</dbReference>
<evidence type="ECO:0000256" key="1">
    <source>
        <dbReference type="ARBA" id="ARBA00006721"/>
    </source>
</evidence>
<dbReference type="Proteomes" id="UP000695000">
    <property type="component" value="Unplaced"/>
</dbReference>
<dbReference type="Pfam" id="PF01755">
    <property type="entry name" value="Glyco_transf_25"/>
    <property type="match status" value="1"/>
</dbReference>
<gene>
    <name evidence="7" type="primary">LOC108562399</name>
</gene>
<sequence>MLKSIVLILFALSQTLLAEVKEPTVVVGVLIRNKGHTLPYFLTHLERLDYPKHRISLWIRSDHNTDNSIEIIKKWLYFNENHYHSVNVEYLQDADKYENESGPAHWTSERFNHVINLREAALNHARRIWADYLLVIDADAFLTNPRTLKSLISKNVTIAAPMLKSDGLYSNFWHGMTDDYYYERTEDYKPVLNREKKGCFPVPMVHSCVLIDLRNKESDLLTYNPEYNKEYDGPKDDIIIFAMSAKSNNIDLMICNEETYGFIMVPLDQEEGVLFDLLQLSNLKLEMLNEYIDLEVDSKLAEYVEPVMKDSLGFDKIFMINLVRRPERRDRMVKCFDELGLDVQIIDAVDGKNLNETFLSDIDFLPEYADPFHKRAMTLGEIGCFMSHYNIWMEIIEKGYETSLVLEDDIRFEPFFRIKVRNLMDEVHRLPNWDLVYFGRKRLQESDESWVPNSKYLVEAGYSYWTLGYVLSLRGAEKLLAAEPLKRLLPVDEYFPILFDRHPEANWKGHFLQRDLVALSAAPLLLYPTHYTGENGYISDTEDSIIVQNNTRDEF</sequence>